<sequence length="198" mass="22822">MKLSHDTYAKALMSAKVVVYAMMIFWFWRIPVAAISERLVQPFGKASCNIFSQKNEMIDGDCEYFVASKVHSSGPLRLKLGNSKVLSWRAGDPVNDNVMVGIIPWLIVSTRLLESWVLKWTYSPQFYQIIVPQRLNPLLDLDSSLVLNEDWYREMHKASKESKDLEQIFIHGYEIAPRKSGQYLIAGEMEEVLLGYRE</sequence>
<protein>
    <submittedName>
        <fullName evidence="1">Uncharacterized protein</fullName>
    </submittedName>
</protein>
<evidence type="ECO:0000313" key="2">
    <source>
        <dbReference type="Proteomes" id="UP001060085"/>
    </source>
</evidence>
<dbReference type="EMBL" id="CM044704">
    <property type="protein sequence ID" value="KAI5666745.1"/>
    <property type="molecule type" value="Genomic_DNA"/>
</dbReference>
<reference evidence="2" key="1">
    <citation type="journal article" date="2023" name="Nat. Plants">
        <title>Single-cell RNA sequencing provides a high-resolution roadmap for understanding the multicellular compartmentation of specialized metabolism.</title>
        <authorList>
            <person name="Sun S."/>
            <person name="Shen X."/>
            <person name="Li Y."/>
            <person name="Li Y."/>
            <person name="Wang S."/>
            <person name="Li R."/>
            <person name="Zhang H."/>
            <person name="Shen G."/>
            <person name="Guo B."/>
            <person name="Wei J."/>
            <person name="Xu J."/>
            <person name="St-Pierre B."/>
            <person name="Chen S."/>
            <person name="Sun C."/>
        </authorList>
    </citation>
    <scope>NUCLEOTIDE SEQUENCE [LARGE SCALE GENOMIC DNA]</scope>
</reference>
<name>A0ACC0B270_CATRO</name>
<gene>
    <name evidence="1" type="ORF">M9H77_16598</name>
</gene>
<organism evidence="1 2">
    <name type="scientific">Catharanthus roseus</name>
    <name type="common">Madagascar periwinkle</name>
    <name type="synonym">Vinca rosea</name>
    <dbReference type="NCBI Taxonomy" id="4058"/>
    <lineage>
        <taxon>Eukaryota</taxon>
        <taxon>Viridiplantae</taxon>
        <taxon>Streptophyta</taxon>
        <taxon>Embryophyta</taxon>
        <taxon>Tracheophyta</taxon>
        <taxon>Spermatophyta</taxon>
        <taxon>Magnoliopsida</taxon>
        <taxon>eudicotyledons</taxon>
        <taxon>Gunneridae</taxon>
        <taxon>Pentapetalae</taxon>
        <taxon>asterids</taxon>
        <taxon>lamiids</taxon>
        <taxon>Gentianales</taxon>
        <taxon>Apocynaceae</taxon>
        <taxon>Rauvolfioideae</taxon>
        <taxon>Vinceae</taxon>
        <taxon>Catharanthinae</taxon>
        <taxon>Catharanthus</taxon>
    </lineage>
</organism>
<keyword evidence="2" id="KW-1185">Reference proteome</keyword>
<dbReference type="Proteomes" id="UP001060085">
    <property type="component" value="Linkage Group LG04"/>
</dbReference>
<comment type="caution">
    <text evidence="1">The sequence shown here is derived from an EMBL/GenBank/DDBJ whole genome shotgun (WGS) entry which is preliminary data.</text>
</comment>
<accession>A0ACC0B270</accession>
<proteinExistence type="predicted"/>
<evidence type="ECO:0000313" key="1">
    <source>
        <dbReference type="EMBL" id="KAI5666745.1"/>
    </source>
</evidence>